<feature type="domain" description="Hydantoinase B/oxoprolinase" evidence="2">
    <location>
        <begin position="5"/>
        <end position="530"/>
    </location>
</feature>
<protein>
    <submittedName>
        <fullName evidence="3">N-methylhydantoinase B</fullName>
    </submittedName>
</protein>
<comment type="caution">
    <text evidence="3">The sequence shown here is derived from an EMBL/GenBank/DDBJ whole genome shotgun (WGS) entry which is preliminary data.</text>
</comment>
<accession>A0A512NQ40</accession>
<sequence>MNSPDPVTLSVLDNRFRAIVDEMGEAMLRTAYSQILNSSRDFSIAICDAQARLLAQADHIPIHVGAMPFAVEAVVEAFGDSIAEGNVYLLNDPYHGGSHLPDFTVVVPIFAEGRVIFYSVVRAHQTDIGGGTHGAYNPAATEIFHEGLRLPPILLGEGRLPRPDLVRMIVTNSRMPREVRGDLMAMIGAAHLGEKRLLAVLGKNGAAKTEAAVTAILSLSEAHARRIIASWKDGTWTGEAFLDDDGFGRQDIAIRATVTKTGDAIVVDLTKSDPQVPSFLNSSWPNTVSAVRMAIVFLLDPEIAKNDGCFRPIEIIAKEGTIVLPHEGAPVTMCTSHCSNEIVEAVVKALANACPDRAMGGWGRRFRIAIKGSDARRPGRPFVWHLFHARPGGGGSSQGDGWSNAGEWHSAGGLKFGSIEMAEARFPLFFAKHEFRPGSAGDGSYRGGLGAELVLKLETDGPAVGNTAGDGVRYGAAGMLGGKDGAPHHYTLEHADGTSRDLGTKEVSIPLAPGDTLHVRAGGGGGWGPPEKRDAQARRRDADEGLL</sequence>
<reference evidence="3 4" key="1">
    <citation type="submission" date="2019-07" db="EMBL/GenBank/DDBJ databases">
        <title>Whole genome shotgun sequence of Reyranella soli NBRC 108950.</title>
        <authorList>
            <person name="Hosoyama A."/>
            <person name="Uohara A."/>
            <person name="Ohji S."/>
            <person name="Ichikawa N."/>
        </authorList>
    </citation>
    <scope>NUCLEOTIDE SEQUENCE [LARGE SCALE GENOMIC DNA]</scope>
    <source>
        <strain evidence="3 4">NBRC 108950</strain>
    </source>
</reference>
<dbReference type="InterPro" id="IPR045079">
    <property type="entry name" value="Oxoprolinase-like"/>
</dbReference>
<dbReference type="AlphaFoldDB" id="A0A512NQ40"/>
<feature type="compositionally biased region" description="Basic and acidic residues" evidence="1">
    <location>
        <begin position="488"/>
        <end position="504"/>
    </location>
</feature>
<evidence type="ECO:0000313" key="4">
    <source>
        <dbReference type="Proteomes" id="UP000321058"/>
    </source>
</evidence>
<evidence type="ECO:0000259" key="2">
    <source>
        <dbReference type="Pfam" id="PF02538"/>
    </source>
</evidence>
<dbReference type="PANTHER" id="PTHR11365:SF23">
    <property type="entry name" value="HYPOTHETICAL 5-OXOPROLINASE (EUROFUNG)-RELATED"/>
    <property type="match status" value="1"/>
</dbReference>
<dbReference type="GO" id="GO:0006749">
    <property type="term" value="P:glutathione metabolic process"/>
    <property type="evidence" value="ECO:0007669"/>
    <property type="project" value="TreeGrafter"/>
</dbReference>
<evidence type="ECO:0000313" key="3">
    <source>
        <dbReference type="EMBL" id="GEP61065.1"/>
    </source>
</evidence>
<gene>
    <name evidence="3" type="primary">hyuB_6</name>
    <name evidence="3" type="ORF">RSO01_82310</name>
</gene>
<keyword evidence="4" id="KW-1185">Reference proteome</keyword>
<dbReference type="PANTHER" id="PTHR11365">
    <property type="entry name" value="5-OXOPROLINASE RELATED"/>
    <property type="match status" value="1"/>
</dbReference>
<dbReference type="EMBL" id="BKAJ01000198">
    <property type="protein sequence ID" value="GEP61065.1"/>
    <property type="molecule type" value="Genomic_DNA"/>
</dbReference>
<dbReference type="Pfam" id="PF02538">
    <property type="entry name" value="Hydantoinase_B"/>
    <property type="match status" value="1"/>
</dbReference>
<proteinExistence type="predicted"/>
<dbReference type="RefSeq" id="WP_147156388.1">
    <property type="nucleotide sequence ID" value="NZ_BKAJ01000198.1"/>
</dbReference>
<dbReference type="OrthoDB" id="9761586at2"/>
<dbReference type="InterPro" id="IPR003692">
    <property type="entry name" value="Hydantoinase_B"/>
</dbReference>
<dbReference type="GO" id="GO:0005829">
    <property type="term" value="C:cytosol"/>
    <property type="evidence" value="ECO:0007669"/>
    <property type="project" value="TreeGrafter"/>
</dbReference>
<feature type="region of interest" description="Disordered" evidence="1">
    <location>
        <begin position="488"/>
        <end position="547"/>
    </location>
</feature>
<name>A0A512NQ40_9HYPH</name>
<dbReference type="Proteomes" id="UP000321058">
    <property type="component" value="Unassembled WGS sequence"/>
</dbReference>
<dbReference type="GO" id="GO:0017168">
    <property type="term" value="F:5-oxoprolinase (ATP-hydrolyzing) activity"/>
    <property type="evidence" value="ECO:0007669"/>
    <property type="project" value="TreeGrafter"/>
</dbReference>
<feature type="compositionally biased region" description="Basic and acidic residues" evidence="1">
    <location>
        <begin position="530"/>
        <end position="547"/>
    </location>
</feature>
<evidence type="ECO:0000256" key="1">
    <source>
        <dbReference type="SAM" id="MobiDB-lite"/>
    </source>
</evidence>
<organism evidence="3 4">
    <name type="scientific">Reyranella soli</name>
    <dbReference type="NCBI Taxonomy" id="1230389"/>
    <lineage>
        <taxon>Bacteria</taxon>
        <taxon>Pseudomonadati</taxon>
        <taxon>Pseudomonadota</taxon>
        <taxon>Alphaproteobacteria</taxon>
        <taxon>Hyphomicrobiales</taxon>
        <taxon>Reyranellaceae</taxon>
        <taxon>Reyranella</taxon>
    </lineage>
</organism>